<name>A0A3S2VEH0_9BURK</name>
<evidence type="ECO:0000313" key="1">
    <source>
        <dbReference type="EMBL" id="RVT84921.1"/>
    </source>
</evidence>
<sequence length="175" mass="20228">MPHRPPYVPTPVSDGVMSTHDLPAAGFAPHGEFRVGWRDGVVWWDAIGPFNLEALQRYDRMRALARQRWLVKGRWFGGVVHWHHSALMSPEAFEAYTQGFIAVYSRPHRLAAVAWVADPELEGMRFMRRRFASLFEQYHLLMQEFEHPHEADAWVRAQRDARERAEAAGDEPKPG</sequence>
<accession>A0A3S2VEH0</accession>
<protein>
    <recommendedName>
        <fullName evidence="3">STAS/SEC14 domain-containing protein</fullName>
    </recommendedName>
</protein>
<dbReference type="EMBL" id="SACM01000003">
    <property type="protein sequence ID" value="RVT84921.1"/>
    <property type="molecule type" value="Genomic_DNA"/>
</dbReference>
<evidence type="ECO:0000313" key="2">
    <source>
        <dbReference type="Proteomes" id="UP000288587"/>
    </source>
</evidence>
<dbReference type="Proteomes" id="UP000288587">
    <property type="component" value="Unassembled WGS sequence"/>
</dbReference>
<gene>
    <name evidence="1" type="ORF">EOD73_12425</name>
</gene>
<organism evidence="1 2">
    <name type="scientific">Inhella crocodyli</name>
    <dbReference type="NCBI Taxonomy" id="2499851"/>
    <lineage>
        <taxon>Bacteria</taxon>
        <taxon>Pseudomonadati</taxon>
        <taxon>Pseudomonadota</taxon>
        <taxon>Betaproteobacteria</taxon>
        <taxon>Burkholderiales</taxon>
        <taxon>Sphaerotilaceae</taxon>
        <taxon>Inhella</taxon>
    </lineage>
</organism>
<dbReference type="AlphaFoldDB" id="A0A3S2VEH0"/>
<reference evidence="1 2" key="1">
    <citation type="submission" date="2019-01" db="EMBL/GenBank/DDBJ databases">
        <authorList>
            <person name="Chen W.-M."/>
        </authorList>
    </citation>
    <scope>NUCLEOTIDE SEQUENCE [LARGE SCALE GENOMIC DNA]</scope>
    <source>
        <strain evidence="1 2">CCP-18</strain>
    </source>
</reference>
<evidence type="ECO:0008006" key="3">
    <source>
        <dbReference type="Google" id="ProtNLM"/>
    </source>
</evidence>
<comment type="caution">
    <text evidence="1">The sequence shown here is derived from an EMBL/GenBank/DDBJ whole genome shotgun (WGS) entry which is preliminary data.</text>
</comment>
<keyword evidence="2" id="KW-1185">Reference proteome</keyword>
<dbReference type="RefSeq" id="WP_127683323.1">
    <property type="nucleotide sequence ID" value="NZ_SACM01000003.1"/>
</dbReference>
<proteinExistence type="predicted"/>